<dbReference type="InterPro" id="IPR001460">
    <property type="entry name" value="PCN-bd_Tpept"/>
</dbReference>
<dbReference type="CDD" id="cd06575">
    <property type="entry name" value="PASTA_Pbp2x-like_2"/>
    <property type="match status" value="1"/>
</dbReference>
<dbReference type="Proteomes" id="UP001519343">
    <property type="component" value="Unassembled WGS sequence"/>
</dbReference>
<evidence type="ECO:0000313" key="5">
    <source>
        <dbReference type="EMBL" id="MBP1930653.1"/>
    </source>
</evidence>
<dbReference type="Pfam" id="PF03717">
    <property type="entry name" value="PBP_dimer"/>
    <property type="match status" value="1"/>
</dbReference>
<dbReference type="RefSeq" id="WP_209808730.1">
    <property type="nucleotide sequence ID" value="NZ_JAGGKT010000001.1"/>
</dbReference>
<organism evidence="5 6">
    <name type="scientific">Ammoniphilus resinae</name>
    <dbReference type="NCBI Taxonomy" id="861532"/>
    <lineage>
        <taxon>Bacteria</taxon>
        <taxon>Bacillati</taxon>
        <taxon>Bacillota</taxon>
        <taxon>Bacilli</taxon>
        <taxon>Bacillales</taxon>
        <taxon>Paenibacillaceae</taxon>
        <taxon>Aneurinibacillus group</taxon>
        <taxon>Ammoniphilus</taxon>
    </lineage>
</organism>
<dbReference type="Gene3D" id="3.40.710.10">
    <property type="entry name" value="DD-peptidase/beta-lactamase superfamily"/>
    <property type="match status" value="1"/>
</dbReference>
<dbReference type="CDD" id="cd06576">
    <property type="entry name" value="PASTA_Pbp2x-like_1"/>
    <property type="match status" value="1"/>
</dbReference>
<keyword evidence="6" id="KW-1185">Reference proteome</keyword>
<dbReference type="SMART" id="SM00740">
    <property type="entry name" value="PASTA"/>
    <property type="match status" value="2"/>
</dbReference>
<protein>
    <submittedName>
        <fullName evidence="5">Penicillin-binding protein 2B</fullName>
    </submittedName>
</protein>
<dbReference type="SUPFAM" id="SSF54184">
    <property type="entry name" value="Penicillin-binding protein 2x (pbp-2x), c-terminal domain"/>
    <property type="match status" value="2"/>
</dbReference>
<feature type="domain" description="PASTA" evidence="4">
    <location>
        <begin position="650"/>
        <end position="706"/>
    </location>
</feature>
<dbReference type="InterPro" id="IPR005543">
    <property type="entry name" value="PASTA_dom"/>
</dbReference>
<evidence type="ECO:0000256" key="1">
    <source>
        <dbReference type="ARBA" id="ARBA00004370"/>
    </source>
</evidence>
<dbReference type="EMBL" id="JAGGKT010000001">
    <property type="protein sequence ID" value="MBP1930653.1"/>
    <property type="molecule type" value="Genomic_DNA"/>
</dbReference>
<sequence>MNKRIRIRTWFLGGVFTFLFFLLAFRLFWIQTVSAEWLKRDAQAQWERNETIQPKRGTIYDRNGEVLAYTAKAYTVIAKLKPWDKADTSYVENAFDTAQKLAPVLGMPAERIARLIENGRDASRTQVELRPGGWKINEDTAQRVVDLKLPGIFLYEEKKRYYPNDSFLSHILGYVDLDGNPVMGIEKIFDEELSGEIGEYKLLKDRKGFKLPDGIETFKPAKDGKDIYLTIDYQIQNYVEDALNTITKEFNTKGISVIVADPNTGDILAMANRPHFNPNSYRNISNWTNFSISSTFEPGSTFKIVTLAAAIEEGVYSNDETYHSGTYRKVTPPIKDHNGGQGWGTISYLRGVQESSNVLFAILGYERLGKDKFYDYLEKFGFGQMTGIGLPGEVAASLKPKGLLYPRDVASMTFGQGVAVTAIQQVAAVSAVANGGELLKPHIVKEIRASQTGEILQRTEKETVRRVVSEKTSTMVRDILETVVTEGTGRYYNIPGYHVAGKTGTAQVAAMDGGYKANKYIYSFIGFAPKDKPELLVSVVVDQPDVPDSNFGGRDVVSPIFKHVMQNSLQYLKISPDLKVDNMKIAKPESIQVPDLLGKPPSVAVELSGKANLQGKVLGDGTSVIQQYPTSGTSLSKDSVVYLITSEHLEAPLPDFTGKTLREVMEFCTLLGVKVNVLGEGFVVGQSIPAGTIITKGEKLTITLHTKSDVDELNVEEQDLQEEIQE</sequence>
<comment type="subcellular location">
    <subcellularLocation>
        <location evidence="1">Membrane</location>
    </subcellularLocation>
</comment>
<evidence type="ECO:0000256" key="3">
    <source>
        <dbReference type="ARBA" id="ARBA00023136"/>
    </source>
</evidence>
<feature type="domain" description="PASTA" evidence="4">
    <location>
        <begin position="587"/>
        <end position="647"/>
    </location>
</feature>
<dbReference type="Pfam" id="PF03793">
    <property type="entry name" value="PASTA"/>
    <property type="match status" value="2"/>
</dbReference>
<dbReference type="SUPFAM" id="SSF56519">
    <property type="entry name" value="Penicillin binding protein dimerisation domain"/>
    <property type="match status" value="1"/>
</dbReference>
<evidence type="ECO:0000313" key="6">
    <source>
        <dbReference type="Proteomes" id="UP001519343"/>
    </source>
</evidence>
<dbReference type="Pfam" id="PF00905">
    <property type="entry name" value="Transpeptidase"/>
    <property type="match status" value="1"/>
</dbReference>
<evidence type="ECO:0000259" key="4">
    <source>
        <dbReference type="PROSITE" id="PS51178"/>
    </source>
</evidence>
<dbReference type="InterPro" id="IPR012338">
    <property type="entry name" value="Beta-lactam/transpept-like"/>
</dbReference>
<proteinExistence type="inferred from homology"/>
<dbReference type="InterPro" id="IPR036138">
    <property type="entry name" value="PBP_dimer_sf"/>
</dbReference>
<dbReference type="InterPro" id="IPR005311">
    <property type="entry name" value="PBP_dimer"/>
</dbReference>
<accession>A0ABS4GK63</accession>
<name>A0ABS4GK63_9BACL</name>
<keyword evidence="3" id="KW-0472">Membrane</keyword>
<evidence type="ECO:0000256" key="2">
    <source>
        <dbReference type="ARBA" id="ARBA00007171"/>
    </source>
</evidence>
<dbReference type="SUPFAM" id="SSF56601">
    <property type="entry name" value="beta-lactamase/transpeptidase-like"/>
    <property type="match status" value="1"/>
</dbReference>
<dbReference type="Gene3D" id="3.30.450.330">
    <property type="match status" value="1"/>
</dbReference>
<gene>
    <name evidence="5" type="ORF">J2Z37_000640</name>
</gene>
<dbReference type="PROSITE" id="PS51178">
    <property type="entry name" value="PASTA"/>
    <property type="match status" value="2"/>
</dbReference>
<comment type="caution">
    <text evidence="5">The sequence shown here is derived from an EMBL/GenBank/DDBJ whole genome shotgun (WGS) entry which is preliminary data.</text>
</comment>
<dbReference type="InterPro" id="IPR050515">
    <property type="entry name" value="Beta-lactam/transpept"/>
</dbReference>
<dbReference type="PANTHER" id="PTHR30627">
    <property type="entry name" value="PEPTIDOGLYCAN D,D-TRANSPEPTIDASE"/>
    <property type="match status" value="1"/>
</dbReference>
<reference evidence="5 6" key="1">
    <citation type="submission" date="2021-03" db="EMBL/GenBank/DDBJ databases">
        <title>Genomic Encyclopedia of Type Strains, Phase IV (KMG-IV): sequencing the most valuable type-strain genomes for metagenomic binning, comparative biology and taxonomic classification.</title>
        <authorList>
            <person name="Goeker M."/>
        </authorList>
    </citation>
    <scope>NUCLEOTIDE SEQUENCE [LARGE SCALE GENOMIC DNA]</scope>
    <source>
        <strain evidence="5 6">DSM 24738</strain>
    </source>
</reference>
<dbReference type="PANTHER" id="PTHR30627:SF26">
    <property type="entry name" value="PENICILLIN-BINDING PROTEIN 2B"/>
    <property type="match status" value="1"/>
</dbReference>
<comment type="similarity">
    <text evidence="2">Belongs to the transpeptidase family.</text>
</comment>
<dbReference type="Gene3D" id="3.90.1310.10">
    <property type="entry name" value="Penicillin-binding protein 2a (Domain 2)"/>
    <property type="match status" value="1"/>
</dbReference>